<dbReference type="InterPro" id="IPR000847">
    <property type="entry name" value="LysR_HTH_N"/>
</dbReference>
<dbReference type="PROSITE" id="PS50931">
    <property type="entry name" value="HTH_LYSR"/>
    <property type="match status" value="1"/>
</dbReference>
<keyword evidence="3" id="KW-0238">DNA-binding</keyword>
<feature type="domain" description="HTH lysR-type" evidence="5">
    <location>
        <begin position="1"/>
        <end position="59"/>
    </location>
</feature>
<dbReference type="SUPFAM" id="SSF53850">
    <property type="entry name" value="Periplasmic binding protein-like II"/>
    <property type="match status" value="1"/>
</dbReference>
<evidence type="ECO:0000256" key="2">
    <source>
        <dbReference type="ARBA" id="ARBA00023015"/>
    </source>
</evidence>
<dbReference type="GO" id="GO:0003700">
    <property type="term" value="F:DNA-binding transcription factor activity"/>
    <property type="evidence" value="ECO:0007669"/>
    <property type="project" value="InterPro"/>
</dbReference>
<comment type="similarity">
    <text evidence="1">Belongs to the LysR transcriptional regulatory family.</text>
</comment>
<dbReference type="SUPFAM" id="SSF46785">
    <property type="entry name" value="Winged helix' DNA-binding domain"/>
    <property type="match status" value="1"/>
</dbReference>
<accession>A0AAU7F2U8</accession>
<dbReference type="PANTHER" id="PTHR30537">
    <property type="entry name" value="HTH-TYPE TRANSCRIPTIONAL REGULATOR"/>
    <property type="match status" value="1"/>
</dbReference>
<evidence type="ECO:0000256" key="4">
    <source>
        <dbReference type="ARBA" id="ARBA00023163"/>
    </source>
</evidence>
<sequence length="293" mass="32541">MDLFDSMHVFVRVVERGSFSAVARELNIGQPAVSKQVRALEQYLGGPLFARSTRHLALTDQGQRFYDHCQEILGHVETATRSFTSGQEQIAGPLRVAAPVSYGRLCIAPLIGIFLQRHPGVRIDLRLSDHNEDLLKENIDLAIRIGAVKNEGLVALPLGNSPRRVYAAPGYLALHGVPREPSELSDHNCIGFTLLEHYDRWHFTHFGQAFDVGIQGNVTSNSSEAIREMVLSGLGISLSPQWLFTADVEQGRVSTVLDNYQASALPVSAVLSRERRRSARTMAFIDFLREQLL</sequence>
<dbReference type="PRINTS" id="PR00039">
    <property type="entry name" value="HTHLYSR"/>
</dbReference>
<proteinExistence type="inferred from homology"/>
<dbReference type="PANTHER" id="PTHR30537:SF80">
    <property type="entry name" value="TRANSCRIPTIONAL REGULATOR"/>
    <property type="match status" value="1"/>
</dbReference>
<reference evidence="6" key="1">
    <citation type="submission" date="2024-05" db="EMBL/GenBank/DDBJ databases">
        <title>Draft genome sequence of Pseudomonas iranensis M7D1.</title>
        <authorList>
            <person name="Miller S.L."/>
            <person name="Nsubuga A."/>
            <person name="Lu N."/>
            <person name="King J."/>
            <person name="Shears P."/>
            <person name="Lawson P.A."/>
        </authorList>
    </citation>
    <scope>NUCLEOTIDE SEQUENCE</scope>
    <source>
        <strain evidence="6">M7D1</strain>
    </source>
</reference>
<organism evidence="6">
    <name type="scientific">Pseudomonas iranensis</name>
    <dbReference type="NCBI Taxonomy" id="2745503"/>
    <lineage>
        <taxon>Bacteria</taxon>
        <taxon>Pseudomonadati</taxon>
        <taxon>Pseudomonadota</taxon>
        <taxon>Gammaproteobacteria</taxon>
        <taxon>Pseudomonadales</taxon>
        <taxon>Pseudomonadaceae</taxon>
        <taxon>Pseudomonas</taxon>
    </lineage>
</organism>
<protein>
    <submittedName>
        <fullName evidence="6">LysR family transcriptional regulator</fullName>
    </submittedName>
</protein>
<dbReference type="Pfam" id="PF00126">
    <property type="entry name" value="HTH_1"/>
    <property type="match status" value="1"/>
</dbReference>
<evidence type="ECO:0000256" key="1">
    <source>
        <dbReference type="ARBA" id="ARBA00009437"/>
    </source>
</evidence>
<dbReference type="Pfam" id="PF03466">
    <property type="entry name" value="LysR_substrate"/>
    <property type="match status" value="1"/>
</dbReference>
<dbReference type="FunFam" id="1.10.10.10:FF:000001">
    <property type="entry name" value="LysR family transcriptional regulator"/>
    <property type="match status" value="1"/>
</dbReference>
<evidence type="ECO:0000313" key="6">
    <source>
        <dbReference type="EMBL" id="XBL98193.1"/>
    </source>
</evidence>
<dbReference type="InterPro" id="IPR058163">
    <property type="entry name" value="LysR-type_TF_proteobact-type"/>
</dbReference>
<dbReference type="Gene3D" id="3.40.190.290">
    <property type="match status" value="1"/>
</dbReference>
<dbReference type="CDD" id="cd08422">
    <property type="entry name" value="PBP2_CrgA_like"/>
    <property type="match status" value="1"/>
</dbReference>
<dbReference type="AlphaFoldDB" id="A0AAU7F2U8"/>
<gene>
    <name evidence="6" type="ORF">ABHN08_09620</name>
</gene>
<dbReference type="GO" id="GO:0003677">
    <property type="term" value="F:DNA binding"/>
    <property type="evidence" value="ECO:0007669"/>
    <property type="project" value="UniProtKB-KW"/>
</dbReference>
<evidence type="ECO:0000256" key="3">
    <source>
        <dbReference type="ARBA" id="ARBA00023125"/>
    </source>
</evidence>
<keyword evidence="2" id="KW-0805">Transcription regulation</keyword>
<dbReference type="InterPro" id="IPR036390">
    <property type="entry name" value="WH_DNA-bd_sf"/>
</dbReference>
<dbReference type="Gene3D" id="1.10.10.10">
    <property type="entry name" value="Winged helix-like DNA-binding domain superfamily/Winged helix DNA-binding domain"/>
    <property type="match status" value="1"/>
</dbReference>
<dbReference type="InterPro" id="IPR005119">
    <property type="entry name" value="LysR_subst-bd"/>
</dbReference>
<evidence type="ECO:0000259" key="5">
    <source>
        <dbReference type="PROSITE" id="PS50931"/>
    </source>
</evidence>
<keyword evidence="4" id="KW-0804">Transcription</keyword>
<dbReference type="InterPro" id="IPR036388">
    <property type="entry name" value="WH-like_DNA-bd_sf"/>
</dbReference>
<dbReference type="EMBL" id="CP157354">
    <property type="protein sequence ID" value="XBL98193.1"/>
    <property type="molecule type" value="Genomic_DNA"/>
</dbReference>
<name>A0AAU7F2U8_9PSED</name>